<feature type="transmembrane region" description="Helical" evidence="3">
    <location>
        <begin position="290"/>
        <end position="312"/>
    </location>
</feature>
<keyword evidence="3" id="KW-0812">Transmembrane</keyword>
<dbReference type="InterPro" id="IPR042003">
    <property type="entry name" value="Sortase_E"/>
</dbReference>
<proteinExistence type="predicted"/>
<dbReference type="SUPFAM" id="SSF63817">
    <property type="entry name" value="Sortase"/>
    <property type="match status" value="1"/>
</dbReference>
<dbReference type="InterPro" id="IPR023365">
    <property type="entry name" value="Sortase_dom-sf"/>
</dbReference>
<accession>A0ABW1FM59</accession>
<keyword evidence="3" id="KW-1133">Transmembrane helix</keyword>
<dbReference type="EMBL" id="JBHSPW010000007">
    <property type="protein sequence ID" value="MFC5894471.1"/>
    <property type="molecule type" value="Genomic_DNA"/>
</dbReference>
<dbReference type="CDD" id="cd05830">
    <property type="entry name" value="Sortase_E"/>
    <property type="match status" value="1"/>
</dbReference>
<dbReference type="InterPro" id="IPR053465">
    <property type="entry name" value="Sortase_Class_E"/>
</dbReference>
<dbReference type="Pfam" id="PF04203">
    <property type="entry name" value="Sortase"/>
    <property type="match status" value="1"/>
</dbReference>
<reference evidence="5" key="1">
    <citation type="journal article" date="2019" name="Int. J. Syst. Evol. Microbiol.">
        <title>The Global Catalogue of Microorganisms (GCM) 10K type strain sequencing project: providing services to taxonomists for standard genome sequencing and annotation.</title>
        <authorList>
            <consortium name="The Broad Institute Genomics Platform"/>
            <consortium name="The Broad Institute Genome Sequencing Center for Infectious Disease"/>
            <person name="Wu L."/>
            <person name="Ma J."/>
        </authorList>
    </citation>
    <scope>NUCLEOTIDE SEQUENCE [LARGE SCALE GENOMIC DNA]</scope>
    <source>
        <strain evidence="5">CGMCC 1.15809</strain>
    </source>
</reference>
<feature type="compositionally biased region" description="Basic and acidic residues" evidence="2">
    <location>
        <begin position="1"/>
        <end position="12"/>
    </location>
</feature>
<keyword evidence="1" id="KW-0378">Hydrolase</keyword>
<feature type="compositionally biased region" description="Pro residues" evidence="2">
    <location>
        <begin position="138"/>
        <end position="160"/>
    </location>
</feature>
<feature type="compositionally biased region" description="Polar residues" evidence="2">
    <location>
        <begin position="197"/>
        <end position="206"/>
    </location>
</feature>
<name>A0ABW1FM59_9ACTN</name>
<feature type="compositionally biased region" description="Pro residues" evidence="2">
    <location>
        <begin position="45"/>
        <end position="56"/>
    </location>
</feature>
<evidence type="ECO:0000256" key="1">
    <source>
        <dbReference type="ARBA" id="ARBA00022801"/>
    </source>
</evidence>
<evidence type="ECO:0000256" key="3">
    <source>
        <dbReference type="SAM" id="Phobius"/>
    </source>
</evidence>
<feature type="region of interest" description="Disordered" evidence="2">
    <location>
        <begin position="1"/>
        <end position="275"/>
    </location>
</feature>
<dbReference type="NCBIfam" id="NF033747">
    <property type="entry name" value="class_E_sortase"/>
    <property type="match status" value="1"/>
</dbReference>
<sequence>MTATRPERDGNPHDPYASQGVDGDPYGGDAAFEAAVGQLNDPLMDPLPRPGGPPGGPDAAPAEQPRPADPAATGIPAPARPGGHARLTGSPAPDHGSPWFRPRPVEEERPADATPPRAATGFGPETPAGRRTATGPAQVPPFGPAAARPQPPGPSAPSAPSPTAGPVADDETMALRQAERTGNPGGAPSGSDAVSRETASGTASVSRETEGEDHEGVSRETAAAPAPGGRAARRKAAQQAAKRGGRRGKHGGAAATSAPPPPPPAPTSRLEARRAARAAKESLSLIASRAIGEVFITLGVVMLLFVTYQLWWTNVLAQQEAGGATTTLQHQWDEGGGEKKSLAAGERFAIMYIPKLDVKAPIAEGIDKHSVLDRGMVGHYDKSSGIKTAMPWDKKGNFAVAAHRNTHGEPFRYINKLSPGDKIVVETQSTYYTYEMESILPQTSPQNVSVIQPVPQGSGFTAPGRYLTLTTCTPEFTSTYRMIVWGKMVAAQPRSKGEPDALTG</sequence>
<keyword evidence="5" id="KW-1185">Reference proteome</keyword>
<protein>
    <submittedName>
        <fullName evidence="4">Class E sortase</fullName>
    </submittedName>
</protein>
<dbReference type="RefSeq" id="WP_345089207.1">
    <property type="nucleotide sequence ID" value="NZ_BAAAWG010000015.1"/>
</dbReference>
<evidence type="ECO:0000313" key="5">
    <source>
        <dbReference type="Proteomes" id="UP001596241"/>
    </source>
</evidence>
<comment type="caution">
    <text evidence="4">The sequence shown here is derived from an EMBL/GenBank/DDBJ whole genome shotgun (WGS) entry which is preliminary data.</text>
</comment>
<evidence type="ECO:0000256" key="2">
    <source>
        <dbReference type="SAM" id="MobiDB-lite"/>
    </source>
</evidence>
<dbReference type="Proteomes" id="UP001596241">
    <property type="component" value="Unassembled WGS sequence"/>
</dbReference>
<dbReference type="InterPro" id="IPR005754">
    <property type="entry name" value="Sortase"/>
</dbReference>
<gene>
    <name evidence="4" type="ORF">ACFP3M_16790</name>
</gene>
<organism evidence="4 5">
    <name type="scientific">Streptomyces ramulosus</name>
    <dbReference type="NCBI Taxonomy" id="47762"/>
    <lineage>
        <taxon>Bacteria</taxon>
        <taxon>Bacillati</taxon>
        <taxon>Actinomycetota</taxon>
        <taxon>Actinomycetes</taxon>
        <taxon>Kitasatosporales</taxon>
        <taxon>Streptomycetaceae</taxon>
        <taxon>Streptomyces</taxon>
    </lineage>
</organism>
<evidence type="ECO:0000313" key="4">
    <source>
        <dbReference type="EMBL" id="MFC5894471.1"/>
    </source>
</evidence>
<dbReference type="Gene3D" id="2.40.260.10">
    <property type="entry name" value="Sortase"/>
    <property type="match status" value="1"/>
</dbReference>
<dbReference type="NCBIfam" id="TIGR01076">
    <property type="entry name" value="sortase_fam"/>
    <property type="match status" value="1"/>
</dbReference>
<keyword evidence="3" id="KW-0472">Membrane</keyword>